<organism evidence="1 2">
    <name type="scientific">Candidatus Portnoybacteria bacterium CG11_big_fil_rev_8_21_14_0_20_40_15</name>
    <dbReference type="NCBI Taxonomy" id="1974817"/>
    <lineage>
        <taxon>Bacteria</taxon>
        <taxon>Candidatus Portnoyibacteriota</taxon>
    </lineage>
</organism>
<reference evidence="1 2" key="1">
    <citation type="submission" date="2017-09" db="EMBL/GenBank/DDBJ databases">
        <title>Depth-based differentiation of microbial function through sediment-hosted aquifers and enrichment of novel symbionts in the deep terrestrial subsurface.</title>
        <authorList>
            <person name="Probst A.J."/>
            <person name="Ladd B."/>
            <person name="Jarett J.K."/>
            <person name="Geller-Mcgrath D.E."/>
            <person name="Sieber C.M."/>
            <person name="Emerson J.B."/>
            <person name="Anantharaman K."/>
            <person name="Thomas B.C."/>
            <person name="Malmstrom R."/>
            <person name="Stieglmeier M."/>
            <person name="Klingl A."/>
            <person name="Woyke T."/>
            <person name="Ryan C.M."/>
            <person name="Banfield J.F."/>
        </authorList>
    </citation>
    <scope>NUCLEOTIDE SEQUENCE [LARGE SCALE GENOMIC DNA]</scope>
    <source>
        <strain evidence="1">CG11_big_fil_rev_8_21_14_0_20_40_15</strain>
    </source>
</reference>
<proteinExistence type="predicted"/>
<sequence length="139" mass="16434">MSRGDYRQFIRDQKCQAGKTKSRILNILKKCADSRGQFSARYIGMALESLKTEGKIVSYYLTDKWSRQDKQQIDAVVFRLDGTKTTLQIKSDRTMAERFKKECGNNEIRTVYVDYFSNQSFEALKHEVYVNILKEWHWN</sequence>
<evidence type="ECO:0000313" key="1">
    <source>
        <dbReference type="EMBL" id="PIQ75391.1"/>
    </source>
</evidence>
<comment type="caution">
    <text evidence="1">The sequence shown here is derived from an EMBL/GenBank/DDBJ whole genome shotgun (WGS) entry which is preliminary data.</text>
</comment>
<name>A0A2H0KTA4_9BACT</name>
<gene>
    <name evidence="1" type="ORF">COV84_01505</name>
</gene>
<protein>
    <submittedName>
        <fullName evidence="1">Uncharacterized protein</fullName>
    </submittedName>
</protein>
<evidence type="ECO:0000313" key="2">
    <source>
        <dbReference type="Proteomes" id="UP000229317"/>
    </source>
</evidence>
<accession>A0A2H0KTA4</accession>
<dbReference type="AlphaFoldDB" id="A0A2H0KTA4"/>
<dbReference type="EMBL" id="PCVO01000022">
    <property type="protein sequence ID" value="PIQ75391.1"/>
    <property type="molecule type" value="Genomic_DNA"/>
</dbReference>
<dbReference type="Proteomes" id="UP000229317">
    <property type="component" value="Unassembled WGS sequence"/>
</dbReference>